<keyword evidence="3" id="KW-1185">Reference proteome</keyword>
<reference evidence="2" key="2">
    <citation type="submission" date="2020-11" db="EMBL/GenBank/DDBJ databases">
        <authorList>
            <person name="McCartney M.A."/>
            <person name="Auch B."/>
            <person name="Kono T."/>
            <person name="Mallez S."/>
            <person name="Becker A."/>
            <person name="Gohl D.M."/>
            <person name="Silverstein K.A.T."/>
            <person name="Koren S."/>
            <person name="Bechman K.B."/>
            <person name="Herman A."/>
            <person name="Abrahante J.E."/>
            <person name="Garbe J."/>
        </authorList>
    </citation>
    <scope>NUCLEOTIDE SEQUENCE</scope>
    <source>
        <strain evidence="2">Duluth1</strain>
        <tissue evidence="2">Whole animal</tissue>
    </source>
</reference>
<protein>
    <submittedName>
        <fullName evidence="2">Uncharacterized protein</fullName>
    </submittedName>
</protein>
<evidence type="ECO:0000313" key="2">
    <source>
        <dbReference type="EMBL" id="KAH3808452.1"/>
    </source>
</evidence>
<comment type="caution">
    <text evidence="2">The sequence shown here is derived from an EMBL/GenBank/DDBJ whole genome shotgun (WGS) entry which is preliminary data.</text>
</comment>
<sequence length="63" mass="7429">MFGLPSNVGVKKTVSNGQNKQNIHQHTNICSRKNRWRSSRQRDNRLSRKHRKSQFSRTSCAYI</sequence>
<dbReference type="EMBL" id="JAIWYP010000006">
    <property type="protein sequence ID" value="KAH3808452.1"/>
    <property type="molecule type" value="Genomic_DNA"/>
</dbReference>
<evidence type="ECO:0000256" key="1">
    <source>
        <dbReference type="SAM" id="MobiDB-lite"/>
    </source>
</evidence>
<evidence type="ECO:0000313" key="3">
    <source>
        <dbReference type="Proteomes" id="UP000828390"/>
    </source>
</evidence>
<dbReference type="Proteomes" id="UP000828390">
    <property type="component" value="Unassembled WGS sequence"/>
</dbReference>
<organism evidence="2 3">
    <name type="scientific">Dreissena polymorpha</name>
    <name type="common">Zebra mussel</name>
    <name type="synonym">Mytilus polymorpha</name>
    <dbReference type="NCBI Taxonomy" id="45954"/>
    <lineage>
        <taxon>Eukaryota</taxon>
        <taxon>Metazoa</taxon>
        <taxon>Spiralia</taxon>
        <taxon>Lophotrochozoa</taxon>
        <taxon>Mollusca</taxon>
        <taxon>Bivalvia</taxon>
        <taxon>Autobranchia</taxon>
        <taxon>Heteroconchia</taxon>
        <taxon>Euheterodonta</taxon>
        <taxon>Imparidentia</taxon>
        <taxon>Neoheterodontei</taxon>
        <taxon>Myida</taxon>
        <taxon>Dreissenoidea</taxon>
        <taxon>Dreissenidae</taxon>
        <taxon>Dreissena</taxon>
    </lineage>
</organism>
<dbReference type="AlphaFoldDB" id="A0A9D4G1K1"/>
<name>A0A9D4G1K1_DREPO</name>
<gene>
    <name evidence="2" type="ORF">DPMN_136808</name>
</gene>
<feature type="region of interest" description="Disordered" evidence="1">
    <location>
        <begin position="1"/>
        <end position="63"/>
    </location>
</feature>
<feature type="compositionally biased region" description="Polar residues" evidence="1">
    <location>
        <begin position="13"/>
        <end position="31"/>
    </location>
</feature>
<reference evidence="2" key="1">
    <citation type="journal article" date="2019" name="bioRxiv">
        <title>The Genome of the Zebra Mussel, Dreissena polymorpha: A Resource for Invasive Species Research.</title>
        <authorList>
            <person name="McCartney M.A."/>
            <person name="Auch B."/>
            <person name="Kono T."/>
            <person name="Mallez S."/>
            <person name="Zhang Y."/>
            <person name="Obille A."/>
            <person name="Becker A."/>
            <person name="Abrahante J.E."/>
            <person name="Garbe J."/>
            <person name="Badalamenti J.P."/>
            <person name="Herman A."/>
            <person name="Mangelson H."/>
            <person name="Liachko I."/>
            <person name="Sullivan S."/>
            <person name="Sone E.D."/>
            <person name="Koren S."/>
            <person name="Silverstein K.A.T."/>
            <person name="Beckman K.B."/>
            <person name="Gohl D.M."/>
        </authorList>
    </citation>
    <scope>NUCLEOTIDE SEQUENCE</scope>
    <source>
        <strain evidence="2">Duluth1</strain>
        <tissue evidence="2">Whole animal</tissue>
    </source>
</reference>
<proteinExistence type="predicted"/>
<accession>A0A9D4G1K1</accession>